<name>A0ABV8FYX4_9ACTN</name>
<dbReference type="InterPro" id="IPR000515">
    <property type="entry name" value="MetI-like"/>
</dbReference>
<feature type="transmembrane region" description="Helical" evidence="7">
    <location>
        <begin position="156"/>
        <end position="177"/>
    </location>
</feature>
<feature type="transmembrane region" description="Helical" evidence="7">
    <location>
        <begin position="287"/>
        <end position="308"/>
    </location>
</feature>
<reference evidence="11" key="1">
    <citation type="journal article" date="2019" name="Int. J. Syst. Evol. Microbiol.">
        <title>The Global Catalogue of Microorganisms (GCM) 10K type strain sequencing project: providing services to taxonomists for standard genome sequencing and annotation.</title>
        <authorList>
            <consortium name="The Broad Institute Genomics Platform"/>
            <consortium name="The Broad Institute Genome Sequencing Center for Infectious Disease"/>
            <person name="Wu L."/>
            <person name="Ma J."/>
        </authorList>
    </citation>
    <scope>NUCLEOTIDE SEQUENCE [LARGE SCALE GENOMIC DNA]</scope>
    <source>
        <strain evidence="11">TBRC 1276</strain>
    </source>
</reference>
<dbReference type="RefSeq" id="WP_379527080.1">
    <property type="nucleotide sequence ID" value="NZ_JBHSBI010000003.1"/>
</dbReference>
<evidence type="ECO:0000256" key="2">
    <source>
        <dbReference type="ARBA" id="ARBA00022448"/>
    </source>
</evidence>
<evidence type="ECO:0000256" key="1">
    <source>
        <dbReference type="ARBA" id="ARBA00004651"/>
    </source>
</evidence>
<dbReference type="CDD" id="cd06261">
    <property type="entry name" value="TM_PBP2"/>
    <property type="match status" value="1"/>
</dbReference>
<comment type="caution">
    <text evidence="10">The sequence shown here is derived from an EMBL/GenBank/DDBJ whole genome shotgun (WGS) entry which is preliminary data.</text>
</comment>
<dbReference type="Pfam" id="PF00528">
    <property type="entry name" value="BPD_transp_1"/>
    <property type="match status" value="1"/>
</dbReference>
<dbReference type="InterPro" id="IPR051393">
    <property type="entry name" value="ABC_transporter_permease"/>
</dbReference>
<dbReference type="Proteomes" id="UP001595851">
    <property type="component" value="Unassembled WGS sequence"/>
</dbReference>
<dbReference type="Gene3D" id="1.10.3720.10">
    <property type="entry name" value="MetI-like"/>
    <property type="match status" value="1"/>
</dbReference>
<keyword evidence="2 7" id="KW-0813">Transport</keyword>
<gene>
    <name evidence="10" type="ORF">ACFOY2_06860</name>
</gene>
<feature type="transmembrane region" description="Helical" evidence="7">
    <location>
        <begin position="343"/>
        <end position="363"/>
    </location>
</feature>
<evidence type="ECO:0000313" key="11">
    <source>
        <dbReference type="Proteomes" id="UP001595851"/>
    </source>
</evidence>
<evidence type="ECO:0000259" key="9">
    <source>
        <dbReference type="PROSITE" id="PS50928"/>
    </source>
</evidence>
<keyword evidence="5 7" id="KW-1133">Transmembrane helix</keyword>
<evidence type="ECO:0000313" key="10">
    <source>
        <dbReference type="EMBL" id="MFC4006933.1"/>
    </source>
</evidence>
<dbReference type="InterPro" id="IPR035906">
    <property type="entry name" value="MetI-like_sf"/>
</dbReference>
<organism evidence="10 11">
    <name type="scientific">Nonomuraea purpurea</name>
    <dbReference type="NCBI Taxonomy" id="1849276"/>
    <lineage>
        <taxon>Bacteria</taxon>
        <taxon>Bacillati</taxon>
        <taxon>Actinomycetota</taxon>
        <taxon>Actinomycetes</taxon>
        <taxon>Streptosporangiales</taxon>
        <taxon>Streptosporangiaceae</taxon>
        <taxon>Nonomuraea</taxon>
    </lineage>
</organism>
<dbReference type="PANTHER" id="PTHR30193:SF37">
    <property type="entry name" value="INNER MEMBRANE ABC TRANSPORTER PERMEASE PROTEIN YCJO"/>
    <property type="match status" value="1"/>
</dbReference>
<evidence type="ECO:0000256" key="7">
    <source>
        <dbReference type="RuleBase" id="RU363032"/>
    </source>
</evidence>
<feature type="transmembrane region" description="Helical" evidence="7">
    <location>
        <begin position="189"/>
        <end position="209"/>
    </location>
</feature>
<feature type="transmembrane region" description="Helical" evidence="7">
    <location>
        <begin position="242"/>
        <end position="266"/>
    </location>
</feature>
<accession>A0ABV8FYX4</accession>
<keyword evidence="3" id="KW-1003">Cell membrane</keyword>
<feature type="domain" description="ABC transmembrane type-1" evidence="9">
    <location>
        <begin position="152"/>
        <end position="364"/>
    </location>
</feature>
<keyword evidence="6 7" id="KW-0472">Membrane</keyword>
<feature type="region of interest" description="Disordered" evidence="8">
    <location>
        <begin position="1"/>
        <end position="86"/>
    </location>
</feature>
<keyword evidence="11" id="KW-1185">Reference proteome</keyword>
<keyword evidence="4 7" id="KW-0812">Transmembrane</keyword>
<evidence type="ECO:0000256" key="4">
    <source>
        <dbReference type="ARBA" id="ARBA00022692"/>
    </source>
</evidence>
<comment type="similarity">
    <text evidence="7">Belongs to the binding-protein-dependent transport system permease family.</text>
</comment>
<dbReference type="SUPFAM" id="SSF161098">
    <property type="entry name" value="MetI-like"/>
    <property type="match status" value="1"/>
</dbReference>
<evidence type="ECO:0000256" key="3">
    <source>
        <dbReference type="ARBA" id="ARBA00022475"/>
    </source>
</evidence>
<evidence type="ECO:0000256" key="5">
    <source>
        <dbReference type="ARBA" id="ARBA00022989"/>
    </source>
</evidence>
<dbReference type="PANTHER" id="PTHR30193">
    <property type="entry name" value="ABC TRANSPORTER PERMEASE PROTEIN"/>
    <property type="match status" value="1"/>
</dbReference>
<sequence length="375" mass="40639">MSARQVPLNGNGPAKDPDVAKPVTGPDLAGSATEPNVAEPATQPKAARSGTQPDIPEPATQPEVADATTPPASRKPPIGREQPKRGGGWRYAGTVAVFLLPSLVPLTLYTLIPMVGSFWTSLHEWDLITDMRWVGLGNYVELIGDPDTRAAFLHTLYFIAGYLPLVYAGGLGLAVLLNRAMKGRALLRGVYFLPVITSWVVVALMWKWLLNPASGIVNWALGLLGITGPGWWTDPDWAMPSIILASAWKDLGFVMIILLAGLQAIPREYQEAAMVDGATAWRRFRHITLPLLSPSTFFVIVISLINGFQVFDQVQIMTGGGPGGATQVVVSQIYDLTFRYGRAGAASALSWLLFALVLLVTIVQIRGQRRWVTYG</sequence>
<comment type="subcellular location">
    <subcellularLocation>
        <location evidence="1 7">Cell membrane</location>
        <topology evidence="1 7">Multi-pass membrane protein</topology>
    </subcellularLocation>
</comment>
<dbReference type="EMBL" id="JBHSBI010000003">
    <property type="protein sequence ID" value="MFC4006933.1"/>
    <property type="molecule type" value="Genomic_DNA"/>
</dbReference>
<evidence type="ECO:0000256" key="6">
    <source>
        <dbReference type="ARBA" id="ARBA00023136"/>
    </source>
</evidence>
<proteinExistence type="inferred from homology"/>
<dbReference type="PROSITE" id="PS50928">
    <property type="entry name" value="ABC_TM1"/>
    <property type="match status" value="1"/>
</dbReference>
<feature type="transmembrane region" description="Helical" evidence="7">
    <location>
        <begin position="89"/>
        <end position="112"/>
    </location>
</feature>
<evidence type="ECO:0000256" key="8">
    <source>
        <dbReference type="SAM" id="MobiDB-lite"/>
    </source>
</evidence>
<protein>
    <submittedName>
        <fullName evidence="10">ABC transporter permease subunit</fullName>
    </submittedName>
</protein>